<dbReference type="PANTHER" id="PTHR33254:SF4">
    <property type="entry name" value="4-HYDROXY-4-METHYL-2-OXOGLUTARATE ALDOLASE 3-RELATED"/>
    <property type="match status" value="1"/>
</dbReference>
<evidence type="ECO:0000256" key="3">
    <source>
        <dbReference type="ARBA" id="ARBA00029596"/>
    </source>
</evidence>
<feature type="binding site" evidence="5">
    <location>
        <position position="119"/>
    </location>
    <ligand>
        <name>Mg(2+)</name>
        <dbReference type="ChEBI" id="CHEBI:18420"/>
    </ligand>
</feature>
<dbReference type="InterPro" id="IPR005493">
    <property type="entry name" value="RraA/RraA-like"/>
</dbReference>
<reference evidence="6 7" key="1">
    <citation type="submission" date="2020-08" db="EMBL/GenBank/DDBJ databases">
        <title>Genomic Encyclopedia of Type Strains, Phase IV (KMG-IV): sequencing the most valuable type-strain genomes for metagenomic binning, comparative biology and taxonomic classification.</title>
        <authorList>
            <person name="Goeker M."/>
        </authorList>
    </citation>
    <scope>NUCLEOTIDE SEQUENCE [LARGE SCALE GENOMIC DNA]</scope>
    <source>
        <strain evidence="6 7">DSM 26575</strain>
    </source>
</reference>
<feature type="binding site" evidence="5">
    <location>
        <begin position="96"/>
        <end position="99"/>
    </location>
    <ligand>
        <name>substrate</name>
    </ligand>
</feature>
<dbReference type="NCBIfam" id="NF004850">
    <property type="entry name" value="PRK06201.1"/>
    <property type="match status" value="1"/>
</dbReference>
<evidence type="ECO:0000313" key="7">
    <source>
        <dbReference type="Proteomes" id="UP000582090"/>
    </source>
</evidence>
<dbReference type="Pfam" id="PF03737">
    <property type="entry name" value="RraA-like"/>
    <property type="match status" value="1"/>
</dbReference>
<dbReference type="InterPro" id="IPR036704">
    <property type="entry name" value="RraA/RraA-like_sf"/>
</dbReference>
<evidence type="ECO:0000313" key="6">
    <source>
        <dbReference type="EMBL" id="MBB3962922.1"/>
    </source>
</evidence>
<dbReference type="CDD" id="cd16841">
    <property type="entry name" value="RraA_family"/>
    <property type="match status" value="1"/>
</dbReference>
<proteinExistence type="predicted"/>
<dbReference type="EMBL" id="JACIDW010000001">
    <property type="protein sequence ID" value="MBB3962922.1"/>
    <property type="molecule type" value="Genomic_DNA"/>
</dbReference>
<keyword evidence="5" id="KW-0479">Metal-binding</keyword>
<dbReference type="Proteomes" id="UP000582090">
    <property type="component" value="Unassembled WGS sequence"/>
</dbReference>
<keyword evidence="7" id="KW-1185">Reference proteome</keyword>
<organism evidence="6 7">
    <name type="scientific">Rhizobium metallidurans</name>
    <dbReference type="NCBI Taxonomy" id="1265931"/>
    <lineage>
        <taxon>Bacteria</taxon>
        <taxon>Pseudomonadati</taxon>
        <taxon>Pseudomonadota</taxon>
        <taxon>Alphaproteobacteria</taxon>
        <taxon>Hyphomicrobiales</taxon>
        <taxon>Rhizobiaceae</taxon>
        <taxon>Rhizobium/Agrobacterium group</taxon>
        <taxon>Rhizobium</taxon>
    </lineage>
</organism>
<dbReference type="GO" id="GO:0046872">
    <property type="term" value="F:metal ion binding"/>
    <property type="evidence" value="ECO:0007669"/>
    <property type="project" value="UniProtKB-KW"/>
</dbReference>
<dbReference type="PANTHER" id="PTHR33254">
    <property type="entry name" value="4-HYDROXY-4-METHYL-2-OXOGLUTARATE ALDOLASE 3-RELATED"/>
    <property type="match status" value="1"/>
</dbReference>
<accession>A0A7W6G9H2</accession>
<evidence type="ECO:0000256" key="4">
    <source>
        <dbReference type="ARBA" id="ARBA00030169"/>
    </source>
</evidence>
<comment type="cofactor">
    <cofactor evidence="1">
        <name>a divalent metal cation</name>
        <dbReference type="ChEBI" id="CHEBI:60240"/>
    </cofactor>
</comment>
<evidence type="ECO:0000256" key="5">
    <source>
        <dbReference type="PIRSR" id="PIRSR605493-1"/>
    </source>
</evidence>
<dbReference type="AlphaFoldDB" id="A0A7W6G9H2"/>
<dbReference type="Gene3D" id="3.50.30.40">
    <property type="entry name" value="Ribonuclease E inhibitor RraA/RraA-like"/>
    <property type="match status" value="1"/>
</dbReference>
<name>A0A7W6G9H2_9HYPH</name>
<feature type="binding site" evidence="5">
    <location>
        <position position="118"/>
    </location>
    <ligand>
        <name>substrate</name>
    </ligand>
</feature>
<evidence type="ECO:0000256" key="2">
    <source>
        <dbReference type="ARBA" id="ARBA00016549"/>
    </source>
</evidence>
<dbReference type="RefSeq" id="WP_210279498.1">
    <property type="nucleotide sequence ID" value="NZ_JACIDW010000001.1"/>
</dbReference>
<evidence type="ECO:0000256" key="1">
    <source>
        <dbReference type="ARBA" id="ARBA00001968"/>
    </source>
</evidence>
<sequence>MNAIRLLEPSRRASAEYVAKFAQVPVACVSDVMLRTEAAGPRLRPMHAGGVLCGPAFTVKTRPGDNLLIHKAIDLAQPGDVIVIDAGGELTNALMGEMMLAYCEKRGFAGVVANGAIRDSAYVKAHAFPVYAAGITHRGPYKNGPGSLNVPIAIDGMIIEPGDLVIGDEDGLVSVPFAMLETVYADASKKAATEARQLDAILSGAYGPNDRKWVDKAFAEAGYQVVTS</sequence>
<dbReference type="SUPFAM" id="SSF89562">
    <property type="entry name" value="RraA-like"/>
    <property type="match status" value="1"/>
</dbReference>
<keyword evidence="5" id="KW-0460">Magnesium</keyword>
<comment type="caution">
    <text evidence="6">The sequence shown here is derived from an EMBL/GenBank/DDBJ whole genome shotgun (WGS) entry which is preliminary data.</text>
</comment>
<gene>
    <name evidence="6" type="ORF">GGQ67_000540</name>
</gene>
<protein>
    <recommendedName>
        <fullName evidence="2">Putative 4-hydroxy-4-methyl-2-oxoglutarate aldolase</fullName>
    </recommendedName>
    <alternativeName>
        <fullName evidence="3">Regulator of ribonuclease activity homolog</fullName>
    </alternativeName>
    <alternativeName>
        <fullName evidence="4">RraA-like protein</fullName>
    </alternativeName>
</protein>
<comment type="cofactor">
    <cofactor evidence="5">
        <name>Mg(2+)</name>
        <dbReference type="ChEBI" id="CHEBI:18420"/>
    </cofactor>
</comment>